<organism evidence="2 3">
    <name type="scientific">Caligus rogercresseyi</name>
    <name type="common">Sea louse</name>
    <dbReference type="NCBI Taxonomy" id="217165"/>
    <lineage>
        <taxon>Eukaryota</taxon>
        <taxon>Metazoa</taxon>
        <taxon>Ecdysozoa</taxon>
        <taxon>Arthropoda</taxon>
        <taxon>Crustacea</taxon>
        <taxon>Multicrustacea</taxon>
        <taxon>Hexanauplia</taxon>
        <taxon>Copepoda</taxon>
        <taxon>Siphonostomatoida</taxon>
        <taxon>Caligidae</taxon>
        <taxon>Caligus</taxon>
    </lineage>
</organism>
<name>A0A7T8HFR6_CALRO</name>
<evidence type="ECO:0000313" key="3">
    <source>
        <dbReference type="Proteomes" id="UP000595437"/>
    </source>
</evidence>
<evidence type="ECO:0000313" key="2">
    <source>
        <dbReference type="EMBL" id="QQP49247.1"/>
    </source>
</evidence>
<protein>
    <submittedName>
        <fullName evidence="2">Uncharacterized protein</fullName>
    </submittedName>
</protein>
<dbReference type="Proteomes" id="UP000595437">
    <property type="component" value="Chromosome 6"/>
</dbReference>
<proteinExistence type="predicted"/>
<accession>A0A7T8HFR6</accession>
<dbReference type="EMBL" id="CP045895">
    <property type="protein sequence ID" value="QQP49247.1"/>
    <property type="molecule type" value="Genomic_DNA"/>
</dbReference>
<gene>
    <name evidence="2" type="ORF">FKW44_009834</name>
</gene>
<sequence>MRPFPNYAKRGNTACYPDGPSARGRRQAPPRTKLENQKMHFYAVYVTGFCSLHYALSTQPSARLNHSRGVAIC</sequence>
<reference evidence="3" key="1">
    <citation type="submission" date="2021-01" db="EMBL/GenBank/DDBJ databases">
        <title>Caligus Genome Assembly.</title>
        <authorList>
            <person name="Gallardo-Escarate C."/>
        </authorList>
    </citation>
    <scope>NUCLEOTIDE SEQUENCE [LARGE SCALE GENOMIC DNA]</scope>
</reference>
<feature type="region of interest" description="Disordered" evidence="1">
    <location>
        <begin position="1"/>
        <end position="33"/>
    </location>
</feature>
<evidence type="ECO:0000256" key="1">
    <source>
        <dbReference type="SAM" id="MobiDB-lite"/>
    </source>
</evidence>
<keyword evidence="3" id="KW-1185">Reference proteome</keyword>
<dbReference type="AlphaFoldDB" id="A0A7T8HFR6"/>